<gene>
    <name evidence="1" type="ORF">M9H77_34537</name>
</gene>
<dbReference type="EMBL" id="CM044708">
    <property type="protein sequence ID" value="KAI5648532.1"/>
    <property type="molecule type" value="Genomic_DNA"/>
</dbReference>
<sequence length="183" mass="21157">MLIISPYFGGVFWLENMVTYESMIVGKKYADSFSFMENGISGCWQFARFWSDVWLGNGRLKDLCPLGMDLEELRLSIESCYGTWEDIPKSNGQFSAQSVLQDRLGDPPTNQKQWELMWKYKGPQQFSLFLWQLRHRSLIEVGIKRRGLLAIWSLICTVIPPTSSLASFLWSDRCYKMGGVELD</sequence>
<comment type="caution">
    <text evidence="1">The sequence shown here is derived from an EMBL/GenBank/DDBJ whole genome shotgun (WGS) entry which is preliminary data.</text>
</comment>
<protein>
    <submittedName>
        <fullName evidence="1">Uncharacterized protein</fullName>
    </submittedName>
</protein>
<dbReference type="Proteomes" id="UP001060085">
    <property type="component" value="Linkage Group LG08"/>
</dbReference>
<proteinExistence type="predicted"/>
<evidence type="ECO:0000313" key="1">
    <source>
        <dbReference type="EMBL" id="KAI5648532.1"/>
    </source>
</evidence>
<reference evidence="2" key="1">
    <citation type="journal article" date="2023" name="Nat. Plants">
        <title>Single-cell RNA sequencing provides a high-resolution roadmap for understanding the multicellular compartmentation of specialized metabolism.</title>
        <authorList>
            <person name="Sun S."/>
            <person name="Shen X."/>
            <person name="Li Y."/>
            <person name="Li Y."/>
            <person name="Wang S."/>
            <person name="Li R."/>
            <person name="Zhang H."/>
            <person name="Shen G."/>
            <person name="Guo B."/>
            <person name="Wei J."/>
            <person name="Xu J."/>
            <person name="St-Pierre B."/>
            <person name="Chen S."/>
            <person name="Sun C."/>
        </authorList>
    </citation>
    <scope>NUCLEOTIDE SEQUENCE [LARGE SCALE GENOMIC DNA]</scope>
</reference>
<keyword evidence="2" id="KW-1185">Reference proteome</keyword>
<organism evidence="1 2">
    <name type="scientific">Catharanthus roseus</name>
    <name type="common">Madagascar periwinkle</name>
    <name type="synonym">Vinca rosea</name>
    <dbReference type="NCBI Taxonomy" id="4058"/>
    <lineage>
        <taxon>Eukaryota</taxon>
        <taxon>Viridiplantae</taxon>
        <taxon>Streptophyta</taxon>
        <taxon>Embryophyta</taxon>
        <taxon>Tracheophyta</taxon>
        <taxon>Spermatophyta</taxon>
        <taxon>Magnoliopsida</taxon>
        <taxon>eudicotyledons</taxon>
        <taxon>Gunneridae</taxon>
        <taxon>Pentapetalae</taxon>
        <taxon>asterids</taxon>
        <taxon>lamiids</taxon>
        <taxon>Gentianales</taxon>
        <taxon>Apocynaceae</taxon>
        <taxon>Rauvolfioideae</taxon>
        <taxon>Vinceae</taxon>
        <taxon>Catharanthinae</taxon>
        <taxon>Catharanthus</taxon>
    </lineage>
</organism>
<name>A0ACB9ZLG2_CATRO</name>
<evidence type="ECO:0000313" key="2">
    <source>
        <dbReference type="Proteomes" id="UP001060085"/>
    </source>
</evidence>
<accession>A0ACB9ZLG2</accession>